<reference evidence="15" key="1">
    <citation type="submission" date="2016-10" db="EMBL/GenBank/DDBJ databases">
        <authorList>
            <person name="Varghese N."/>
            <person name="Submissions S."/>
        </authorList>
    </citation>
    <scope>NUCLEOTIDE SEQUENCE [LARGE SCALE GENOMIC DNA]</scope>
    <source>
        <strain evidence="15">DSM 23256</strain>
    </source>
</reference>
<keyword evidence="9 14" id="KW-0482">Metalloprotease</keyword>
<dbReference type="Pfam" id="PF01434">
    <property type="entry name" value="Peptidase_M41"/>
    <property type="match status" value="1"/>
</dbReference>
<evidence type="ECO:0000256" key="12">
    <source>
        <dbReference type="SAM" id="Phobius"/>
    </source>
</evidence>
<dbReference type="FunFam" id="1.10.8.60:FF:000001">
    <property type="entry name" value="ATP-dependent zinc metalloprotease FtsH"/>
    <property type="match status" value="1"/>
</dbReference>
<keyword evidence="8 11" id="KW-0067">ATP-binding</keyword>
<comment type="similarity">
    <text evidence="11">Belongs to the AAA ATPase family.</text>
</comment>
<dbReference type="PANTHER" id="PTHR23076">
    <property type="entry name" value="METALLOPROTEASE M41 FTSH"/>
    <property type="match status" value="1"/>
</dbReference>
<evidence type="ECO:0000256" key="2">
    <source>
        <dbReference type="ARBA" id="ARBA00010044"/>
    </source>
</evidence>
<protein>
    <submittedName>
        <fullName evidence="14">ATP-dependent metalloprotease FtsH</fullName>
    </submittedName>
</protein>
<evidence type="ECO:0000256" key="6">
    <source>
        <dbReference type="ARBA" id="ARBA00022801"/>
    </source>
</evidence>
<evidence type="ECO:0000256" key="9">
    <source>
        <dbReference type="ARBA" id="ARBA00023049"/>
    </source>
</evidence>
<dbReference type="EMBL" id="FNBU01000019">
    <property type="protein sequence ID" value="SDF64574.1"/>
    <property type="molecule type" value="Genomic_DNA"/>
</dbReference>
<evidence type="ECO:0000313" key="15">
    <source>
        <dbReference type="Proteomes" id="UP000243333"/>
    </source>
</evidence>
<dbReference type="InterPro" id="IPR003593">
    <property type="entry name" value="AAA+_ATPase"/>
</dbReference>
<dbReference type="Gene3D" id="1.20.58.760">
    <property type="entry name" value="Peptidase M41"/>
    <property type="match status" value="1"/>
</dbReference>
<dbReference type="Gene3D" id="3.40.50.300">
    <property type="entry name" value="P-loop containing nucleotide triphosphate hydrolases"/>
    <property type="match status" value="1"/>
</dbReference>
<dbReference type="GO" id="GO:0046872">
    <property type="term" value="F:metal ion binding"/>
    <property type="evidence" value="ECO:0007669"/>
    <property type="project" value="UniProtKB-KW"/>
</dbReference>
<dbReference type="GO" id="GO:0004222">
    <property type="term" value="F:metalloendopeptidase activity"/>
    <property type="evidence" value="ECO:0007669"/>
    <property type="project" value="InterPro"/>
</dbReference>
<comment type="cofactor">
    <cofactor evidence="1">
        <name>Zn(2+)</name>
        <dbReference type="ChEBI" id="CHEBI:29105"/>
    </cofactor>
</comment>
<dbReference type="SUPFAM" id="SSF52540">
    <property type="entry name" value="P-loop containing nucleoside triphosphate hydrolases"/>
    <property type="match status" value="1"/>
</dbReference>
<feature type="transmembrane region" description="Helical" evidence="12">
    <location>
        <begin position="14"/>
        <end position="40"/>
    </location>
</feature>
<dbReference type="GO" id="GO:0006508">
    <property type="term" value="P:proteolysis"/>
    <property type="evidence" value="ECO:0007669"/>
    <property type="project" value="UniProtKB-KW"/>
</dbReference>
<keyword evidence="5 11" id="KW-0547">Nucleotide-binding</keyword>
<evidence type="ECO:0000256" key="5">
    <source>
        <dbReference type="ARBA" id="ARBA00022741"/>
    </source>
</evidence>
<dbReference type="AlphaFoldDB" id="A0A1G7MS76"/>
<sequence length="498" mass="53961">MYFLEVGTGIVTGLILYLLWQGVNILPVLFVLGLIAAAVYMGVNRPGGKSFAVVGGRSTEERLIDFEDIGGQEVAKKELREALDFIKDVERIKSLGIRPIKGILLSGPPGTGKTLLAKAAAKYMDSVFVAASGSEFVEMYVGVGAQRVRQLFKQARTLAMRQGKTSAVIFIDEIEVLGGKRGQHHGHLEYDQTLNELLVQMDGLSGDDKVRLLVIGATNRLDILDPALLRPGRFDRQVKVDLPDKTGRLHILQLHTRNKPLADDVSLEEIARDTFGFSGAHLESVANEAAIIALREGAAQITHAHLRAAVDKVIMGEKLDRLPSPAEKRRIAVHEAGHAIVSEFVQPGSVASVNVASRGNALGYVRQTQQDDMYLYTVDYLRGRIAVALAGAVAEELEFGNRSTGAGNDFKQAADLAKQIIFGGMSELGIVSPEDMPKERLHNAITAILSDVEVAVRAILRDQQTARDRVVAALLDREAISGDELRSMLGVAGYSQCA</sequence>
<name>A0A1G7MS76_9FIRM</name>
<dbReference type="OrthoDB" id="9809379at2"/>
<keyword evidence="12" id="KW-0472">Membrane</keyword>
<dbReference type="STRING" id="1123285.SAMN05660235_02277"/>
<evidence type="ECO:0000259" key="13">
    <source>
        <dbReference type="SMART" id="SM00382"/>
    </source>
</evidence>
<accession>A0A1G7MS76</accession>
<evidence type="ECO:0000256" key="10">
    <source>
        <dbReference type="ARBA" id="ARBA00023054"/>
    </source>
</evidence>
<dbReference type="GO" id="GO:0004176">
    <property type="term" value="F:ATP-dependent peptidase activity"/>
    <property type="evidence" value="ECO:0007669"/>
    <property type="project" value="InterPro"/>
</dbReference>
<dbReference type="PANTHER" id="PTHR23076:SF97">
    <property type="entry name" value="ATP-DEPENDENT ZINC METALLOPROTEASE YME1L1"/>
    <property type="match status" value="1"/>
</dbReference>
<dbReference type="Gene3D" id="1.10.8.60">
    <property type="match status" value="1"/>
</dbReference>
<proteinExistence type="inferred from homology"/>
<evidence type="ECO:0000256" key="1">
    <source>
        <dbReference type="ARBA" id="ARBA00001947"/>
    </source>
</evidence>
<dbReference type="GO" id="GO:0005524">
    <property type="term" value="F:ATP binding"/>
    <property type="evidence" value="ECO:0007669"/>
    <property type="project" value="UniProtKB-KW"/>
</dbReference>
<dbReference type="SMART" id="SM00382">
    <property type="entry name" value="AAA"/>
    <property type="match status" value="1"/>
</dbReference>
<dbReference type="Proteomes" id="UP000243333">
    <property type="component" value="Unassembled WGS sequence"/>
</dbReference>
<gene>
    <name evidence="14" type="ORF">SAMN05660235_02277</name>
</gene>
<dbReference type="InterPro" id="IPR000642">
    <property type="entry name" value="Peptidase_M41"/>
</dbReference>
<evidence type="ECO:0000256" key="7">
    <source>
        <dbReference type="ARBA" id="ARBA00022833"/>
    </source>
</evidence>
<dbReference type="SUPFAM" id="SSF140990">
    <property type="entry name" value="FtsH protease domain-like"/>
    <property type="match status" value="1"/>
</dbReference>
<evidence type="ECO:0000256" key="8">
    <source>
        <dbReference type="ARBA" id="ARBA00022840"/>
    </source>
</evidence>
<organism evidence="14 15">
    <name type="scientific">Sporolituus thermophilus DSM 23256</name>
    <dbReference type="NCBI Taxonomy" id="1123285"/>
    <lineage>
        <taxon>Bacteria</taxon>
        <taxon>Bacillati</taxon>
        <taxon>Bacillota</taxon>
        <taxon>Negativicutes</taxon>
        <taxon>Selenomonadales</taxon>
        <taxon>Sporomusaceae</taxon>
        <taxon>Sporolituus</taxon>
    </lineage>
</organism>
<keyword evidence="15" id="KW-1185">Reference proteome</keyword>
<dbReference type="GO" id="GO:0030163">
    <property type="term" value="P:protein catabolic process"/>
    <property type="evidence" value="ECO:0007669"/>
    <property type="project" value="TreeGrafter"/>
</dbReference>
<keyword evidence="6" id="KW-0378">Hydrolase</keyword>
<comment type="similarity">
    <text evidence="2">In the C-terminal section; belongs to the peptidase M41 family.</text>
</comment>
<dbReference type="InterPro" id="IPR041569">
    <property type="entry name" value="AAA_lid_3"/>
</dbReference>
<dbReference type="RefSeq" id="WP_093690960.1">
    <property type="nucleotide sequence ID" value="NZ_FNBU01000019.1"/>
</dbReference>
<dbReference type="PROSITE" id="PS00674">
    <property type="entry name" value="AAA"/>
    <property type="match status" value="1"/>
</dbReference>
<dbReference type="Pfam" id="PF17862">
    <property type="entry name" value="AAA_lid_3"/>
    <property type="match status" value="1"/>
</dbReference>
<keyword evidence="12" id="KW-1133">Transmembrane helix</keyword>
<dbReference type="GO" id="GO:0016887">
    <property type="term" value="F:ATP hydrolysis activity"/>
    <property type="evidence" value="ECO:0007669"/>
    <property type="project" value="InterPro"/>
</dbReference>
<dbReference type="InterPro" id="IPR003959">
    <property type="entry name" value="ATPase_AAA_core"/>
</dbReference>
<evidence type="ECO:0000256" key="11">
    <source>
        <dbReference type="RuleBase" id="RU003651"/>
    </source>
</evidence>
<evidence type="ECO:0000313" key="14">
    <source>
        <dbReference type="EMBL" id="SDF64574.1"/>
    </source>
</evidence>
<evidence type="ECO:0000256" key="3">
    <source>
        <dbReference type="ARBA" id="ARBA00022670"/>
    </source>
</evidence>
<keyword evidence="10" id="KW-0175">Coiled coil</keyword>
<keyword evidence="3 14" id="KW-0645">Protease</keyword>
<dbReference type="GO" id="GO:0005886">
    <property type="term" value="C:plasma membrane"/>
    <property type="evidence" value="ECO:0007669"/>
    <property type="project" value="TreeGrafter"/>
</dbReference>
<dbReference type="InterPro" id="IPR027417">
    <property type="entry name" value="P-loop_NTPase"/>
</dbReference>
<keyword evidence="12" id="KW-0812">Transmembrane</keyword>
<dbReference type="InterPro" id="IPR003960">
    <property type="entry name" value="ATPase_AAA_CS"/>
</dbReference>
<dbReference type="InterPro" id="IPR037219">
    <property type="entry name" value="Peptidase_M41-like"/>
</dbReference>
<dbReference type="Pfam" id="PF00004">
    <property type="entry name" value="AAA"/>
    <property type="match status" value="1"/>
</dbReference>
<feature type="domain" description="AAA+ ATPase" evidence="13">
    <location>
        <begin position="99"/>
        <end position="244"/>
    </location>
</feature>
<keyword evidence="7" id="KW-0862">Zinc</keyword>
<evidence type="ECO:0000256" key="4">
    <source>
        <dbReference type="ARBA" id="ARBA00022723"/>
    </source>
</evidence>
<dbReference type="FunFam" id="3.40.50.300:FF:001025">
    <property type="entry name" value="ATPase family, AAA domain-containing 2B"/>
    <property type="match status" value="1"/>
</dbReference>
<keyword evidence="4" id="KW-0479">Metal-binding</keyword>